<dbReference type="Pfam" id="PF04768">
    <property type="entry name" value="NAT"/>
    <property type="match status" value="1"/>
</dbReference>
<dbReference type="AlphaFoldDB" id="A0AAV2HKY0"/>
<feature type="domain" description="N-acetyltransferase" evidence="2">
    <location>
        <begin position="341"/>
        <end position="491"/>
    </location>
</feature>
<evidence type="ECO:0000259" key="2">
    <source>
        <dbReference type="PROSITE" id="PS51731"/>
    </source>
</evidence>
<proteinExistence type="predicted"/>
<name>A0AAV2HKY0_LYMST</name>
<evidence type="ECO:0000313" key="4">
    <source>
        <dbReference type="Proteomes" id="UP001497497"/>
    </source>
</evidence>
<dbReference type="GO" id="GO:0006536">
    <property type="term" value="P:glutamate metabolic process"/>
    <property type="evidence" value="ECO:0007669"/>
    <property type="project" value="TreeGrafter"/>
</dbReference>
<dbReference type="InterPro" id="IPR036393">
    <property type="entry name" value="AceGlu_kinase-like_sf"/>
</dbReference>
<evidence type="ECO:0000313" key="3">
    <source>
        <dbReference type="EMBL" id="CAL1534517.1"/>
    </source>
</evidence>
<dbReference type="PANTHER" id="PTHR23342">
    <property type="entry name" value="N-ACETYLGLUTAMATE SYNTHASE"/>
    <property type="match status" value="1"/>
</dbReference>
<dbReference type="Gene3D" id="3.40.630.30">
    <property type="match status" value="1"/>
</dbReference>
<dbReference type="SUPFAM" id="SSF53633">
    <property type="entry name" value="Carbamate kinase-like"/>
    <property type="match status" value="1"/>
</dbReference>
<dbReference type="PROSITE" id="PS51731">
    <property type="entry name" value="GNAT_NAGS"/>
    <property type="match status" value="1"/>
</dbReference>
<protein>
    <recommendedName>
        <fullName evidence="2">N-acetyltransferase domain-containing protein</fullName>
    </recommendedName>
</protein>
<sequence>MFRVLQFSKLFTAASSFRGHLVIKNFCELHLYQLLHRNQILEGSSQIRLLRSSACQQIFNNRDSMSSVRQFDRTTDLSRFLIEIGTDPKEARYWLKNFKSSVESSEVFMVVCVENDVMENQALLETFSSSISFLYRNCMSPLIVCGSGSKQTTFKEMKDACIQNALRLNDLLERHGAYTRVLYPGCGVVTGESLLHGEPGNTHQLNVSTEIIKSSLASQHLPIVLSYGETAAGQIFAIKPWDLTAQMSRLLQPKKVMFINSHGGFLDEHGKVIANINLPTDLATVDQKCWYTPEIINTMSRVNQLLSDLPTDSSVVITSADTMLSELFSHRGSGTFFRSTESIHKYTSLEGIDLVRLRLLLDKSFMKSIVDSYFEDISSQIHAIYLCESYSGVAIILKSERTHVPYMCKFAVTNRAQGQGTGEMLWDRLIQSEPRLFWRSKTDNPINTWYFKKCEGSHNNHMWLVFWYGILDPNLSAGLIKDAVSRADSFVPNGFITGIGSDDEEERMGG</sequence>
<dbReference type="GO" id="GO:0006526">
    <property type="term" value="P:L-arginine biosynthetic process"/>
    <property type="evidence" value="ECO:0007669"/>
    <property type="project" value="TreeGrafter"/>
</dbReference>
<reference evidence="3 4" key="1">
    <citation type="submission" date="2024-04" db="EMBL/GenBank/DDBJ databases">
        <authorList>
            <consortium name="Genoscope - CEA"/>
            <person name="William W."/>
        </authorList>
    </citation>
    <scope>NUCLEOTIDE SEQUENCE [LARGE SCALE GENOMIC DNA]</scope>
</reference>
<dbReference type="GO" id="GO:0005759">
    <property type="term" value="C:mitochondrial matrix"/>
    <property type="evidence" value="ECO:0007669"/>
    <property type="project" value="TreeGrafter"/>
</dbReference>
<evidence type="ECO:0000256" key="1">
    <source>
        <dbReference type="ARBA" id="ARBA00022679"/>
    </source>
</evidence>
<dbReference type="PANTHER" id="PTHR23342:SF0">
    <property type="entry name" value="N-ACETYLGLUTAMATE SYNTHASE, MITOCHONDRIAL"/>
    <property type="match status" value="1"/>
</dbReference>
<dbReference type="GO" id="GO:0004042">
    <property type="term" value="F:L-glutamate N-acetyltransferase activity"/>
    <property type="evidence" value="ECO:0007669"/>
    <property type="project" value="TreeGrafter"/>
</dbReference>
<keyword evidence="1" id="KW-0808">Transferase</keyword>
<organism evidence="3 4">
    <name type="scientific">Lymnaea stagnalis</name>
    <name type="common">Great pond snail</name>
    <name type="synonym">Helix stagnalis</name>
    <dbReference type="NCBI Taxonomy" id="6523"/>
    <lineage>
        <taxon>Eukaryota</taxon>
        <taxon>Metazoa</taxon>
        <taxon>Spiralia</taxon>
        <taxon>Lophotrochozoa</taxon>
        <taxon>Mollusca</taxon>
        <taxon>Gastropoda</taxon>
        <taxon>Heterobranchia</taxon>
        <taxon>Euthyneura</taxon>
        <taxon>Panpulmonata</taxon>
        <taxon>Hygrophila</taxon>
        <taxon>Lymnaeoidea</taxon>
        <taxon>Lymnaeidae</taxon>
        <taxon>Lymnaea</taxon>
    </lineage>
</organism>
<dbReference type="InterPro" id="IPR006855">
    <property type="entry name" value="Vertebrate-like_GNAT_dom"/>
</dbReference>
<dbReference type="EMBL" id="CAXITT010000174">
    <property type="protein sequence ID" value="CAL1534517.1"/>
    <property type="molecule type" value="Genomic_DNA"/>
</dbReference>
<accession>A0AAV2HKY0</accession>
<dbReference type="Gene3D" id="3.40.1160.10">
    <property type="entry name" value="Acetylglutamate kinase-like"/>
    <property type="match status" value="1"/>
</dbReference>
<comment type="caution">
    <text evidence="3">The sequence shown here is derived from an EMBL/GenBank/DDBJ whole genome shotgun (WGS) entry which is preliminary data.</text>
</comment>
<dbReference type="Proteomes" id="UP001497497">
    <property type="component" value="Unassembled WGS sequence"/>
</dbReference>
<gene>
    <name evidence="3" type="ORF">GSLYS_00008477001</name>
</gene>
<keyword evidence="4" id="KW-1185">Reference proteome</keyword>